<gene>
    <name evidence="2" type="ORF">COY31_01210</name>
</gene>
<sequence length="87" mass="10011">MTRPAIIIILCLVLIGVSAQVYLILKESNGLKKDLDDLNGRMEALVKENTNLKSNIEYFSYPENLEKEFKSRFNYKEVGEKMMIVVP</sequence>
<name>A0A2M7TGB0_9BACT</name>
<feature type="coiled-coil region" evidence="1">
    <location>
        <begin position="28"/>
        <end position="55"/>
    </location>
</feature>
<comment type="caution">
    <text evidence="2">The sequence shown here is derived from an EMBL/GenBank/DDBJ whole genome shotgun (WGS) entry which is preliminary data.</text>
</comment>
<proteinExistence type="predicted"/>
<keyword evidence="1" id="KW-0175">Coiled coil</keyword>
<organism evidence="2 3">
    <name type="scientific">Candidatus Wolfebacteria bacterium CG_4_10_14_0_2_um_filter_39_18</name>
    <dbReference type="NCBI Taxonomy" id="1975061"/>
    <lineage>
        <taxon>Bacteria</taxon>
        <taxon>Candidatus Wolfeibacteriota</taxon>
    </lineage>
</organism>
<dbReference type="EMBL" id="PFNM01000025">
    <property type="protein sequence ID" value="PIZ45035.1"/>
    <property type="molecule type" value="Genomic_DNA"/>
</dbReference>
<dbReference type="AlphaFoldDB" id="A0A2M7TGB0"/>
<evidence type="ECO:0000256" key="1">
    <source>
        <dbReference type="SAM" id="Coils"/>
    </source>
</evidence>
<dbReference type="Proteomes" id="UP000230553">
    <property type="component" value="Unassembled WGS sequence"/>
</dbReference>
<evidence type="ECO:0008006" key="4">
    <source>
        <dbReference type="Google" id="ProtNLM"/>
    </source>
</evidence>
<reference evidence="3" key="1">
    <citation type="submission" date="2017-09" db="EMBL/GenBank/DDBJ databases">
        <title>Depth-based differentiation of microbial function through sediment-hosted aquifers and enrichment of novel symbionts in the deep terrestrial subsurface.</title>
        <authorList>
            <person name="Probst A.J."/>
            <person name="Ladd B."/>
            <person name="Jarett J.K."/>
            <person name="Geller-Mcgrath D.E."/>
            <person name="Sieber C.M.K."/>
            <person name="Emerson J.B."/>
            <person name="Anantharaman K."/>
            <person name="Thomas B.C."/>
            <person name="Malmstrom R."/>
            <person name="Stieglmeier M."/>
            <person name="Klingl A."/>
            <person name="Woyke T."/>
            <person name="Ryan C.M."/>
            <person name="Banfield J.F."/>
        </authorList>
    </citation>
    <scope>NUCLEOTIDE SEQUENCE [LARGE SCALE GENOMIC DNA]</scope>
</reference>
<evidence type="ECO:0000313" key="3">
    <source>
        <dbReference type="Proteomes" id="UP000230553"/>
    </source>
</evidence>
<accession>A0A2M7TGB0</accession>
<protein>
    <recommendedName>
        <fullName evidence="4">Septum formation initiator</fullName>
    </recommendedName>
</protein>
<evidence type="ECO:0000313" key="2">
    <source>
        <dbReference type="EMBL" id="PIZ45035.1"/>
    </source>
</evidence>